<dbReference type="Proteomes" id="UP000005203">
    <property type="component" value="Linkage group LG11"/>
</dbReference>
<dbReference type="PRINTS" id="PR00821">
    <property type="entry name" value="TAGLIPASE"/>
</dbReference>
<evidence type="ECO:0000313" key="13">
    <source>
        <dbReference type="RefSeq" id="XP_026299638.1"/>
    </source>
</evidence>
<keyword evidence="5" id="KW-0964">Secreted</keyword>
<dbReference type="KEGG" id="ame:727193"/>
<dbReference type="PANTHER" id="PTHR11610:SF37">
    <property type="entry name" value="GH01208P"/>
    <property type="match status" value="1"/>
</dbReference>
<evidence type="ECO:0000256" key="3">
    <source>
        <dbReference type="ARBA" id="ARBA00010701"/>
    </source>
</evidence>
<evidence type="ECO:0000256" key="5">
    <source>
        <dbReference type="ARBA" id="ARBA00022525"/>
    </source>
</evidence>
<gene>
    <name evidence="13" type="primary">LOC727193</name>
</gene>
<feature type="signal peptide" evidence="9">
    <location>
        <begin position="1"/>
        <end position="21"/>
    </location>
</feature>
<keyword evidence="6" id="KW-0378">Hydrolase</keyword>
<name>A0A7M7MR23_APIME</name>
<dbReference type="Gene3D" id="3.40.50.1820">
    <property type="entry name" value="alpha/beta hydrolase"/>
    <property type="match status" value="1"/>
</dbReference>
<dbReference type="GO" id="GO:0017171">
    <property type="term" value="F:serine hydrolase activity"/>
    <property type="evidence" value="ECO:0007669"/>
    <property type="project" value="TreeGrafter"/>
</dbReference>
<evidence type="ECO:0000256" key="4">
    <source>
        <dbReference type="ARBA" id="ARBA00013179"/>
    </source>
</evidence>
<accession>A0A7M7MR23</accession>
<evidence type="ECO:0000256" key="1">
    <source>
        <dbReference type="ARBA" id="ARBA00000111"/>
    </source>
</evidence>
<reference evidence="13" key="2">
    <citation type="submission" date="2025-04" db="UniProtKB">
        <authorList>
            <consortium name="RefSeq"/>
        </authorList>
    </citation>
    <scope>IDENTIFICATION</scope>
    <source>
        <strain evidence="13">DH4</strain>
        <tissue evidence="13">Whole body</tissue>
    </source>
</reference>
<feature type="domain" description="Lipase" evidence="10">
    <location>
        <begin position="47"/>
        <end position="286"/>
    </location>
</feature>
<keyword evidence="7" id="KW-1015">Disulfide bond</keyword>
<dbReference type="Pfam" id="PF00151">
    <property type="entry name" value="Lipase"/>
    <property type="match status" value="1"/>
</dbReference>
<dbReference type="RefSeq" id="XP_026299638.1">
    <property type="nucleotide sequence ID" value="XM_026443853.1"/>
</dbReference>
<evidence type="ECO:0000256" key="6">
    <source>
        <dbReference type="ARBA" id="ARBA00022801"/>
    </source>
</evidence>
<organism evidence="11">
    <name type="scientific">Apis mellifera</name>
    <name type="common">Honeybee</name>
    <dbReference type="NCBI Taxonomy" id="7460"/>
    <lineage>
        <taxon>Eukaryota</taxon>
        <taxon>Metazoa</taxon>
        <taxon>Ecdysozoa</taxon>
        <taxon>Arthropoda</taxon>
        <taxon>Hexapoda</taxon>
        <taxon>Insecta</taxon>
        <taxon>Pterygota</taxon>
        <taxon>Neoptera</taxon>
        <taxon>Endopterygota</taxon>
        <taxon>Hymenoptera</taxon>
        <taxon>Apocrita</taxon>
        <taxon>Aculeata</taxon>
        <taxon>Apoidea</taxon>
        <taxon>Anthophila</taxon>
        <taxon>Apidae</taxon>
        <taxon>Apis</taxon>
    </lineage>
</organism>
<proteinExistence type="inferred from homology"/>
<feature type="chain" id="PRO_5044660681" description="phospholipase A1" evidence="9">
    <location>
        <begin position="22"/>
        <end position="304"/>
    </location>
</feature>
<dbReference type="SUPFAM" id="SSF53474">
    <property type="entry name" value="alpha/beta-Hydrolases"/>
    <property type="match status" value="1"/>
</dbReference>
<sequence>MIKNRFCIFIACLYFSWTVFASDLTENVFLRLYKRNGSYIDENIRNANLLISHMDKNNKIVIFLSGWNEEINSEDVQLITNAYLENTEDNILALDYRNVSTEFYLFAVPDLYKVGKSVAAALDNMIENGINSKNIHIIGHSLGAQLAGIIGRNMNYKIGRITGLDPAGPLYYLLNNHLSISDADFVDVIHTDMGIFGIALKIGHVDFFPNYGSRPQPGCLLSSDDFCSHHRSYKFYAESVKNHNAFIAKCDLLNECNGVEYIPMGYVTPTNATGNYYFSTNSKSPFGRGLTGATFNPLRIMPVL</sequence>
<dbReference type="GO" id="GO:0008970">
    <property type="term" value="F:phospholipase A1 activity"/>
    <property type="evidence" value="ECO:0007669"/>
    <property type="project" value="UniProtKB-EC"/>
</dbReference>
<evidence type="ECO:0000313" key="12">
    <source>
        <dbReference type="Proteomes" id="UP000005203"/>
    </source>
</evidence>
<evidence type="ECO:0000256" key="7">
    <source>
        <dbReference type="ARBA" id="ARBA00023157"/>
    </source>
</evidence>
<dbReference type="GO" id="GO:0016042">
    <property type="term" value="P:lipid catabolic process"/>
    <property type="evidence" value="ECO:0007669"/>
    <property type="project" value="TreeGrafter"/>
</dbReference>
<dbReference type="GO" id="GO:0005615">
    <property type="term" value="C:extracellular space"/>
    <property type="evidence" value="ECO:0007669"/>
    <property type="project" value="TreeGrafter"/>
</dbReference>
<reference evidence="11" key="1">
    <citation type="submission" date="2021-01" db="UniProtKB">
        <authorList>
            <consortium name="EnsemblMetazoa"/>
        </authorList>
    </citation>
    <scope>IDENTIFICATION</scope>
    <source>
        <strain evidence="11">DH4</strain>
    </source>
</reference>
<dbReference type="InterPro" id="IPR033906">
    <property type="entry name" value="Lipase_N"/>
</dbReference>
<keyword evidence="9" id="KW-0732">Signal</keyword>
<dbReference type="CDD" id="cd00707">
    <property type="entry name" value="Pancreat_lipase_like"/>
    <property type="match status" value="1"/>
</dbReference>
<evidence type="ECO:0000313" key="11">
    <source>
        <dbReference type="EnsemblMetazoa" id="XP_026299638"/>
    </source>
</evidence>
<dbReference type="GeneID" id="727193"/>
<dbReference type="EnsemblMetazoa" id="XM_026443853">
    <property type="protein sequence ID" value="XP_026299638"/>
    <property type="gene ID" value="LOC727193"/>
</dbReference>
<comment type="similarity">
    <text evidence="3 8">Belongs to the AB hydrolase superfamily. Lipase family.</text>
</comment>
<dbReference type="InterPro" id="IPR000734">
    <property type="entry name" value="TAG_lipase"/>
</dbReference>
<comment type="subcellular location">
    <subcellularLocation>
        <location evidence="2">Secreted</location>
    </subcellularLocation>
</comment>
<protein>
    <recommendedName>
        <fullName evidence="4">phospholipase A1</fullName>
        <ecNumber evidence="4">3.1.1.32</ecNumber>
    </recommendedName>
</protein>
<evidence type="ECO:0000256" key="9">
    <source>
        <dbReference type="SAM" id="SignalP"/>
    </source>
</evidence>
<evidence type="ECO:0000259" key="10">
    <source>
        <dbReference type="Pfam" id="PF00151"/>
    </source>
</evidence>
<dbReference type="AlphaFoldDB" id="A0A7M7MR23"/>
<evidence type="ECO:0000256" key="2">
    <source>
        <dbReference type="ARBA" id="ARBA00004613"/>
    </source>
</evidence>
<dbReference type="PANTHER" id="PTHR11610">
    <property type="entry name" value="LIPASE"/>
    <property type="match status" value="1"/>
</dbReference>
<evidence type="ECO:0000256" key="8">
    <source>
        <dbReference type="RuleBase" id="RU004262"/>
    </source>
</evidence>
<dbReference type="EC" id="3.1.1.32" evidence="4"/>
<dbReference type="InterPro" id="IPR029058">
    <property type="entry name" value="AB_hydrolase_fold"/>
</dbReference>
<comment type="catalytic activity">
    <reaction evidence="1">
        <text>a 1,2-diacyl-sn-glycero-3-phosphocholine + H2O = a 2-acyl-sn-glycero-3-phosphocholine + a fatty acid + H(+)</text>
        <dbReference type="Rhea" id="RHEA:18689"/>
        <dbReference type="ChEBI" id="CHEBI:15377"/>
        <dbReference type="ChEBI" id="CHEBI:15378"/>
        <dbReference type="ChEBI" id="CHEBI:28868"/>
        <dbReference type="ChEBI" id="CHEBI:57643"/>
        <dbReference type="ChEBI" id="CHEBI:57875"/>
        <dbReference type="EC" id="3.1.1.32"/>
    </reaction>
</comment>
<dbReference type="InterPro" id="IPR013818">
    <property type="entry name" value="Lipase"/>
</dbReference>
<accession>A0A8B8H7M0</accession>
<dbReference type="OrthoDB" id="199913at2759"/>
<keyword evidence="12" id="KW-1185">Reference proteome</keyword>